<sequence length="136" mass="15293">MKKFSCILLVDDDKATNFANRLLLEDMDVTEKIMVALNGKEAIEIIGKACLTGSCPELILLDVNMPVMNGFEFLEAYSKLDIAQKQSVVILMLTTSLNPKDVDRLKQAPIQGFLNKPLTEQMVSELLQKYIKNSRQ</sequence>
<dbReference type="PANTHER" id="PTHR44520:SF2">
    <property type="entry name" value="RESPONSE REGULATOR RCP1"/>
    <property type="match status" value="1"/>
</dbReference>
<dbReference type="Proteomes" id="UP001168528">
    <property type="component" value="Unassembled WGS sequence"/>
</dbReference>
<gene>
    <name evidence="3" type="ORF">Q0590_34000</name>
</gene>
<dbReference type="Pfam" id="PF00072">
    <property type="entry name" value="Response_reg"/>
    <property type="match status" value="1"/>
</dbReference>
<dbReference type="Gene3D" id="3.40.50.2300">
    <property type="match status" value="1"/>
</dbReference>
<keyword evidence="4" id="KW-1185">Reference proteome</keyword>
<dbReference type="InterPro" id="IPR052893">
    <property type="entry name" value="TCS_response_regulator"/>
</dbReference>
<proteinExistence type="predicted"/>
<comment type="caution">
    <text evidence="3">The sequence shown here is derived from an EMBL/GenBank/DDBJ whole genome shotgun (WGS) entry which is preliminary data.</text>
</comment>
<evidence type="ECO:0000313" key="4">
    <source>
        <dbReference type="Proteomes" id="UP001168528"/>
    </source>
</evidence>
<feature type="domain" description="Response regulatory" evidence="2">
    <location>
        <begin position="6"/>
        <end position="131"/>
    </location>
</feature>
<dbReference type="PANTHER" id="PTHR44520">
    <property type="entry name" value="RESPONSE REGULATOR RCP1-RELATED"/>
    <property type="match status" value="1"/>
</dbReference>
<dbReference type="InterPro" id="IPR001789">
    <property type="entry name" value="Sig_transdc_resp-reg_receiver"/>
</dbReference>
<dbReference type="SUPFAM" id="SSF52172">
    <property type="entry name" value="CheY-like"/>
    <property type="match status" value="1"/>
</dbReference>
<protein>
    <submittedName>
        <fullName evidence="3">Response regulator</fullName>
    </submittedName>
</protein>
<evidence type="ECO:0000259" key="2">
    <source>
        <dbReference type="PROSITE" id="PS50110"/>
    </source>
</evidence>
<dbReference type="PROSITE" id="PS50110">
    <property type="entry name" value="RESPONSE_REGULATORY"/>
    <property type="match status" value="1"/>
</dbReference>
<reference evidence="3" key="1">
    <citation type="submission" date="2023-07" db="EMBL/GenBank/DDBJ databases">
        <title>The genome sequence of Rhodocytophaga aerolata KACC 12507.</title>
        <authorList>
            <person name="Zhang X."/>
        </authorList>
    </citation>
    <scope>NUCLEOTIDE SEQUENCE</scope>
    <source>
        <strain evidence="3">KACC 12507</strain>
    </source>
</reference>
<dbReference type="InterPro" id="IPR011006">
    <property type="entry name" value="CheY-like_superfamily"/>
</dbReference>
<feature type="modified residue" description="4-aspartylphosphate" evidence="1">
    <location>
        <position position="62"/>
    </location>
</feature>
<organism evidence="3 4">
    <name type="scientific">Rhodocytophaga aerolata</name>
    <dbReference type="NCBI Taxonomy" id="455078"/>
    <lineage>
        <taxon>Bacteria</taxon>
        <taxon>Pseudomonadati</taxon>
        <taxon>Bacteroidota</taxon>
        <taxon>Cytophagia</taxon>
        <taxon>Cytophagales</taxon>
        <taxon>Rhodocytophagaceae</taxon>
        <taxon>Rhodocytophaga</taxon>
    </lineage>
</organism>
<name>A0ABT8RGW1_9BACT</name>
<evidence type="ECO:0000256" key="1">
    <source>
        <dbReference type="PROSITE-ProRule" id="PRU00169"/>
    </source>
</evidence>
<dbReference type="SMART" id="SM00448">
    <property type="entry name" value="REC"/>
    <property type="match status" value="1"/>
</dbReference>
<evidence type="ECO:0000313" key="3">
    <source>
        <dbReference type="EMBL" id="MDO1451338.1"/>
    </source>
</evidence>
<dbReference type="EMBL" id="JAUKPO010000053">
    <property type="protein sequence ID" value="MDO1451338.1"/>
    <property type="molecule type" value="Genomic_DNA"/>
</dbReference>
<keyword evidence="1" id="KW-0597">Phosphoprotein</keyword>
<dbReference type="RefSeq" id="WP_302042137.1">
    <property type="nucleotide sequence ID" value="NZ_JAUKPO010000053.1"/>
</dbReference>
<accession>A0ABT8RGW1</accession>
<dbReference type="CDD" id="cd17546">
    <property type="entry name" value="REC_hyHK_CKI1_RcsC-like"/>
    <property type="match status" value="1"/>
</dbReference>